<name>A0ABD0TDF5_LOXSC</name>
<dbReference type="Gene3D" id="3.60.10.10">
    <property type="entry name" value="Endonuclease/exonuclease/phosphatase"/>
    <property type="match status" value="1"/>
</dbReference>
<protein>
    <recommendedName>
        <fullName evidence="3">Endonuclease/exonuclease/phosphatase domain-containing protein</fullName>
    </recommendedName>
</protein>
<sequence>MDSHLSNQVLDCMQITHPTKCNIEDFSKQGLGPSGNNLSVITQNIASIYSNLDDLLVTLSVLDFDVDVIILTECRLDPNKQIPFLDNYTSYQTIKLLNQNDGVVAYIRNNHRAIVTELNLSDATGLQVDIDNYIFLGIYRSPSILNADNFTCSLDLYLATISSYKNVTIIDTSTRRRGLASPTSNFSLTSSFVLLDTDDNEVESILMSLDSGSSPGWDAFAVPYIRNLANLCFNTGVFPSALKRPSIPSPCQFLLTGWNVMNNKLKNKIYVALAQSVLTYCIPIWGGADKTHFLALERAQRMSLLPSLPLVLLLPEGNIGPSPPISNHKGSSELFPIQVSMTT</sequence>
<proteinExistence type="predicted"/>
<gene>
    <name evidence="1" type="ORF">ABMA28_015908</name>
</gene>
<evidence type="ECO:0008006" key="3">
    <source>
        <dbReference type="Google" id="ProtNLM"/>
    </source>
</evidence>
<dbReference type="Proteomes" id="UP001549921">
    <property type="component" value="Unassembled WGS sequence"/>
</dbReference>
<reference evidence="1 2" key="1">
    <citation type="submission" date="2024-06" db="EMBL/GenBank/DDBJ databases">
        <title>A chromosome-level genome assembly of beet webworm, Loxostege sticticalis.</title>
        <authorList>
            <person name="Zhang Y."/>
        </authorList>
    </citation>
    <scope>NUCLEOTIDE SEQUENCE [LARGE SCALE GENOMIC DNA]</scope>
    <source>
        <strain evidence="1">AQ028</strain>
        <tissue evidence="1">Male pupae</tissue>
    </source>
</reference>
<evidence type="ECO:0000313" key="1">
    <source>
        <dbReference type="EMBL" id="KAL0840720.1"/>
    </source>
</evidence>
<dbReference type="EMBL" id="JBEDNZ010000007">
    <property type="protein sequence ID" value="KAL0840720.1"/>
    <property type="molecule type" value="Genomic_DNA"/>
</dbReference>
<dbReference type="AlphaFoldDB" id="A0ABD0TDF5"/>
<dbReference type="InterPro" id="IPR036691">
    <property type="entry name" value="Endo/exonu/phosph_ase_sf"/>
</dbReference>
<organism evidence="1 2">
    <name type="scientific">Loxostege sticticalis</name>
    <name type="common">Beet webworm moth</name>
    <dbReference type="NCBI Taxonomy" id="481309"/>
    <lineage>
        <taxon>Eukaryota</taxon>
        <taxon>Metazoa</taxon>
        <taxon>Ecdysozoa</taxon>
        <taxon>Arthropoda</taxon>
        <taxon>Hexapoda</taxon>
        <taxon>Insecta</taxon>
        <taxon>Pterygota</taxon>
        <taxon>Neoptera</taxon>
        <taxon>Endopterygota</taxon>
        <taxon>Lepidoptera</taxon>
        <taxon>Glossata</taxon>
        <taxon>Ditrysia</taxon>
        <taxon>Pyraloidea</taxon>
        <taxon>Crambidae</taxon>
        <taxon>Pyraustinae</taxon>
        <taxon>Loxostege</taxon>
    </lineage>
</organism>
<dbReference type="SUPFAM" id="SSF56219">
    <property type="entry name" value="DNase I-like"/>
    <property type="match status" value="1"/>
</dbReference>
<evidence type="ECO:0000313" key="2">
    <source>
        <dbReference type="Proteomes" id="UP001549921"/>
    </source>
</evidence>
<accession>A0ABD0TDF5</accession>
<comment type="caution">
    <text evidence="1">The sequence shown here is derived from an EMBL/GenBank/DDBJ whole genome shotgun (WGS) entry which is preliminary data.</text>
</comment>